<reference evidence="1" key="1">
    <citation type="submission" date="2023-05" db="EMBL/GenBank/DDBJ databases">
        <authorList>
            <person name="Zhang X."/>
        </authorList>
    </citation>
    <scope>NUCLEOTIDE SEQUENCE</scope>
    <source>
        <strain evidence="1">YF14B1</strain>
    </source>
</reference>
<comment type="caution">
    <text evidence="1">The sequence shown here is derived from an EMBL/GenBank/DDBJ whole genome shotgun (WGS) entry which is preliminary data.</text>
</comment>
<name>A0AAE3QN61_9BACT</name>
<dbReference type="Proteomes" id="UP001241110">
    <property type="component" value="Unassembled WGS sequence"/>
</dbReference>
<dbReference type="RefSeq" id="WP_313979941.1">
    <property type="nucleotide sequence ID" value="NZ_JASJOS010000006.1"/>
</dbReference>
<proteinExistence type="predicted"/>
<dbReference type="EMBL" id="JASJOS010000006">
    <property type="protein sequence ID" value="MDJ1481746.1"/>
    <property type="molecule type" value="Genomic_DNA"/>
</dbReference>
<dbReference type="AlphaFoldDB" id="A0AAE3QN61"/>
<evidence type="ECO:0000313" key="2">
    <source>
        <dbReference type="Proteomes" id="UP001241110"/>
    </source>
</evidence>
<protein>
    <submittedName>
        <fullName evidence="1">Uncharacterized protein</fullName>
    </submittedName>
</protein>
<gene>
    <name evidence="1" type="ORF">QNI16_14695</name>
</gene>
<accession>A0AAE3QN61</accession>
<evidence type="ECO:0000313" key="1">
    <source>
        <dbReference type="EMBL" id="MDJ1481746.1"/>
    </source>
</evidence>
<sequence>METLTEQQFILFRDTRKVETIIKLHENYASALKPLVNQIKEVVPNLELNRATVDKILADPICFTMDLLLDQKKVAISGMNLNREAAKAMLEIPGESIIRYYYNQFLGYKNRIEIELRQVGSAIDMGAYEYKDGEITLSDFFKKRITDSHSVYAENEKQVEVYTLLEKAIESLKEITKYHGSPVDLIMTDRVGKLEINAHMIKGVIK</sequence>
<organism evidence="1 2">
    <name type="scientific">Xanthocytophaga flava</name>
    <dbReference type="NCBI Taxonomy" id="3048013"/>
    <lineage>
        <taxon>Bacteria</taxon>
        <taxon>Pseudomonadati</taxon>
        <taxon>Bacteroidota</taxon>
        <taxon>Cytophagia</taxon>
        <taxon>Cytophagales</taxon>
        <taxon>Rhodocytophagaceae</taxon>
        <taxon>Xanthocytophaga</taxon>
    </lineage>
</organism>